<reference evidence="2" key="1">
    <citation type="submission" date="2020-02" db="EMBL/GenBank/DDBJ databases">
        <authorList>
            <person name="Meier V. D."/>
        </authorList>
    </citation>
    <scope>NUCLEOTIDE SEQUENCE</scope>
    <source>
        <strain evidence="2">AVDCRST_MAG83</strain>
    </source>
</reference>
<accession>A0A6J4I5F2</accession>
<gene>
    <name evidence="2" type="ORF">AVDCRST_MAG83-1733</name>
</gene>
<feature type="region of interest" description="Disordered" evidence="1">
    <location>
        <begin position="1"/>
        <end position="21"/>
    </location>
</feature>
<feature type="compositionally biased region" description="Basic residues" evidence="1">
    <location>
        <begin position="1"/>
        <end position="10"/>
    </location>
</feature>
<protein>
    <submittedName>
        <fullName evidence="2">Uncharacterized protein</fullName>
    </submittedName>
</protein>
<name>A0A6J4I5F2_9MICC</name>
<evidence type="ECO:0000313" key="2">
    <source>
        <dbReference type="EMBL" id="CAA9242771.1"/>
    </source>
</evidence>
<sequence length="70" mass="8323">MWNPFRKKRRPEACEPEPAIPTPEAVREAMELHLHMRPRVERATQERDRLMAENHFAARIRAVYQGERAS</sequence>
<proteinExistence type="predicted"/>
<evidence type="ECO:0000256" key="1">
    <source>
        <dbReference type="SAM" id="MobiDB-lite"/>
    </source>
</evidence>
<dbReference type="AlphaFoldDB" id="A0A6J4I5F2"/>
<dbReference type="EMBL" id="CADCTE010000099">
    <property type="protein sequence ID" value="CAA9242771.1"/>
    <property type="molecule type" value="Genomic_DNA"/>
</dbReference>
<dbReference type="InterPro" id="IPR056037">
    <property type="entry name" value="DUF7620"/>
</dbReference>
<dbReference type="Pfam" id="PF24596">
    <property type="entry name" value="DUF7620"/>
    <property type="match status" value="1"/>
</dbReference>
<organism evidence="2">
    <name type="scientific">uncultured Arthrobacter sp</name>
    <dbReference type="NCBI Taxonomy" id="114050"/>
    <lineage>
        <taxon>Bacteria</taxon>
        <taxon>Bacillati</taxon>
        <taxon>Actinomycetota</taxon>
        <taxon>Actinomycetes</taxon>
        <taxon>Micrococcales</taxon>
        <taxon>Micrococcaceae</taxon>
        <taxon>Arthrobacter</taxon>
        <taxon>environmental samples</taxon>
    </lineage>
</organism>